<dbReference type="Proteomes" id="UP000190037">
    <property type="component" value="Unassembled WGS sequence"/>
</dbReference>
<comment type="caution">
    <text evidence="1">The sequence shown here is derived from an EMBL/GenBank/DDBJ whole genome shotgun (WGS) entry which is preliminary data.</text>
</comment>
<keyword evidence="2" id="KW-1185">Reference proteome</keyword>
<proteinExistence type="predicted"/>
<evidence type="ECO:0000313" key="1">
    <source>
        <dbReference type="EMBL" id="OPC82376.1"/>
    </source>
</evidence>
<organism evidence="1 2">
    <name type="scientific">Embleya scabrispora</name>
    <dbReference type="NCBI Taxonomy" id="159449"/>
    <lineage>
        <taxon>Bacteria</taxon>
        <taxon>Bacillati</taxon>
        <taxon>Actinomycetota</taxon>
        <taxon>Actinomycetes</taxon>
        <taxon>Kitasatosporales</taxon>
        <taxon>Streptomycetaceae</taxon>
        <taxon>Embleya</taxon>
    </lineage>
</organism>
<dbReference type="EMBL" id="MWQN01000001">
    <property type="protein sequence ID" value="OPC82376.1"/>
    <property type="molecule type" value="Genomic_DNA"/>
</dbReference>
<dbReference type="OrthoDB" id="9806766at2"/>
<reference evidence="1 2" key="1">
    <citation type="submission" date="2017-03" db="EMBL/GenBank/DDBJ databases">
        <title>Draft genome sequence of Streptomyces scabrisporus NF3, endophyte isolated from Amphipterygium adstringens.</title>
        <authorList>
            <person name="Vazquez M."/>
            <person name="Ceapa C.D."/>
            <person name="Rodriguez Luna D."/>
            <person name="Sanchez Esquivel S."/>
        </authorList>
    </citation>
    <scope>NUCLEOTIDE SEQUENCE [LARGE SCALE GENOMIC DNA]</scope>
    <source>
        <strain evidence="1 2">NF3</strain>
    </source>
</reference>
<dbReference type="RefSeq" id="WP_078976642.1">
    <property type="nucleotide sequence ID" value="NZ_MWQN01000001.1"/>
</dbReference>
<gene>
    <name evidence="1" type="ORF">B4N89_16800</name>
</gene>
<protein>
    <submittedName>
        <fullName evidence="1">Uncharacterized protein</fullName>
    </submittedName>
</protein>
<sequence length="62" mass="6990">MPDVVTHQGEPLHVDCVIGVEWLRVVRDLAGRWYVGESLSETDDIECWECCGPDLGVALSFW</sequence>
<name>A0A1T3NZU6_9ACTN</name>
<accession>A0A1T3NZU6</accession>
<dbReference type="AlphaFoldDB" id="A0A1T3NZU6"/>
<evidence type="ECO:0000313" key="2">
    <source>
        <dbReference type="Proteomes" id="UP000190037"/>
    </source>
</evidence>